<organism evidence="1 2">
    <name type="scientific">Boeremia exigua</name>
    <dbReference type="NCBI Taxonomy" id="749465"/>
    <lineage>
        <taxon>Eukaryota</taxon>
        <taxon>Fungi</taxon>
        <taxon>Dikarya</taxon>
        <taxon>Ascomycota</taxon>
        <taxon>Pezizomycotina</taxon>
        <taxon>Dothideomycetes</taxon>
        <taxon>Pleosporomycetidae</taxon>
        <taxon>Pleosporales</taxon>
        <taxon>Pleosporineae</taxon>
        <taxon>Didymellaceae</taxon>
        <taxon>Boeremia</taxon>
    </lineage>
</organism>
<evidence type="ECO:0000313" key="1">
    <source>
        <dbReference type="EMBL" id="KAJ8118080.1"/>
    </source>
</evidence>
<accession>A0ACC2ISA2</accession>
<evidence type="ECO:0000313" key="2">
    <source>
        <dbReference type="Proteomes" id="UP001153331"/>
    </source>
</evidence>
<keyword evidence="2" id="KW-1185">Reference proteome</keyword>
<protein>
    <submittedName>
        <fullName evidence="1">Uncharacterized protein</fullName>
    </submittedName>
</protein>
<dbReference type="Proteomes" id="UP001153331">
    <property type="component" value="Unassembled WGS sequence"/>
</dbReference>
<reference evidence="1" key="1">
    <citation type="submission" date="2022-11" db="EMBL/GenBank/DDBJ databases">
        <title>Genome Sequence of Boeremia exigua.</title>
        <authorList>
            <person name="Buettner E."/>
        </authorList>
    </citation>
    <scope>NUCLEOTIDE SEQUENCE</scope>
    <source>
        <strain evidence="1">CU02</strain>
    </source>
</reference>
<sequence>MVPHPYFTPYKAVLPFDKVIELETIDAWTFRSVVKAYSPTGGENGTYGGHVFAQAAWAAAQTIDEGLLIHNITGWFILGGKPNEHYMYKVNKIRDGYNYCTRSVTVVQDAGQAMFTCTCSFKREEVSPVDVQEHIDLKKKYHDALDGKLDEPMLHNAAPSMDSEHFRQTYLPNNPEHFNPIGGLHLRKADMSKYNASRDSLDKRQLTFYTLRGSLPLPTAPFPPHDGTVSVTREANLHACAHLYASDRNSLFIVPNHLNRGREFTRMASLSHSVIFHVGIRDLIMPPEPRINHPNADRTLWDDEKLSLCSLDGYEENDRDSDGRKWFVQEAWVTRATGGRGLHTSRLWDYERGVHIATTYQDGLIRFGGQKPGVNAKI</sequence>
<proteinExistence type="predicted"/>
<dbReference type="EMBL" id="JAPHNI010000030">
    <property type="protein sequence ID" value="KAJ8118080.1"/>
    <property type="molecule type" value="Genomic_DNA"/>
</dbReference>
<comment type="caution">
    <text evidence="1">The sequence shown here is derived from an EMBL/GenBank/DDBJ whole genome shotgun (WGS) entry which is preliminary data.</text>
</comment>
<name>A0ACC2ISA2_9PLEO</name>
<gene>
    <name evidence="1" type="ORF">OPT61_g852</name>
</gene>